<comment type="function">
    <text evidence="11">Guanine nucleotide-binding proteins (G proteins) are involved as a modulator or transducer in various transmembrane signaling systems. The beta and gamma chains are required for the GTPase activity, for replacement of GDP by GTP, and for G protein-effector interaction.</text>
</comment>
<dbReference type="WBParaSite" id="ACOC_0001057401-mRNA-1">
    <property type="protein sequence ID" value="ACOC_0001057401-mRNA-1"/>
    <property type="gene ID" value="ACOC_0001057401"/>
</dbReference>
<dbReference type="InterPro" id="IPR015898">
    <property type="entry name" value="G-protein_gamma-like_dom"/>
</dbReference>
<keyword evidence="9" id="KW-0636">Prenylation</keyword>
<dbReference type="SUPFAM" id="SSF48670">
    <property type="entry name" value="Transducin (heterotrimeric G protein), gamma chain"/>
    <property type="match status" value="1"/>
</dbReference>
<dbReference type="PROSITE" id="PS50058">
    <property type="entry name" value="G_PROTEIN_GAMMA"/>
    <property type="match status" value="1"/>
</dbReference>
<keyword evidence="4 11" id="KW-1003">Cell membrane</keyword>
<comment type="subunit">
    <text evidence="11">G proteins are composed of 3 units; alpha, beta and gamma.</text>
</comment>
<sequence>MEALKQQTEQLRIEVQLQRKKVSETSKGLIEYCEKNKNNDALVSGPSDAQNPFQEKKSCNLL</sequence>
<dbReference type="SMART" id="SM00224">
    <property type="entry name" value="GGL"/>
    <property type="match status" value="1"/>
</dbReference>
<dbReference type="SMART" id="SM01224">
    <property type="entry name" value="G_gamma"/>
    <property type="match status" value="1"/>
</dbReference>
<dbReference type="OMA" id="QEKKSCA"/>
<dbReference type="OrthoDB" id="6264244at2759"/>
<evidence type="ECO:0000259" key="13">
    <source>
        <dbReference type="PROSITE" id="PS50058"/>
    </source>
</evidence>
<dbReference type="EMBL" id="UYYA01004501">
    <property type="protein sequence ID" value="VDM62160.1"/>
    <property type="molecule type" value="Genomic_DNA"/>
</dbReference>
<keyword evidence="7 11" id="KW-0807">Transducer</keyword>
<proteinExistence type="inferred from homology"/>
<evidence type="ECO:0000256" key="12">
    <source>
        <dbReference type="SAM" id="MobiDB-lite"/>
    </source>
</evidence>
<evidence type="ECO:0000313" key="15">
    <source>
        <dbReference type="Proteomes" id="UP000267027"/>
    </source>
</evidence>
<dbReference type="STRING" id="334426.A0A0R3PWM4"/>
<evidence type="ECO:0000256" key="4">
    <source>
        <dbReference type="ARBA" id="ARBA00022475"/>
    </source>
</evidence>
<comment type="similarity">
    <text evidence="2 11">Belongs to the G protein gamma family.</text>
</comment>
<keyword evidence="15" id="KW-1185">Reference proteome</keyword>
<evidence type="ECO:0000256" key="3">
    <source>
        <dbReference type="ARBA" id="ARBA00016111"/>
    </source>
</evidence>
<accession>A0A0R3PWM4</accession>
<feature type="domain" description="G protein gamma" evidence="13">
    <location>
        <begin position="1"/>
        <end position="62"/>
    </location>
</feature>
<feature type="region of interest" description="Disordered" evidence="12">
    <location>
        <begin position="41"/>
        <end position="62"/>
    </location>
</feature>
<dbReference type="PRINTS" id="PR00321">
    <property type="entry name" value="GPROTEING"/>
</dbReference>
<evidence type="ECO:0000256" key="1">
    <source>
        <dbReference type="ARBA" id="ARBA00004342"/>
    </source>
</evidence>
<keyword evidence="6 11" id="KW-0472">Membrane</keyword>
<evidence type="ECO:0000313" key="14">
    <source>
        <dbReference type="EMBL" id="VDM62160.1"/>
    </source>
</evidence>
<comment type="subunit">
    <text evidence="10">G proteins are composed of 3 units, alpha, beta and gamma. Interacts with gpb-1 and gpb-2.</text>
</comment>
<gene>
    <name evidence="14" type="ORF">ACOC_LOCUS10575</name>
</gene>
<evidence type="ECO:0000313" key="16">
    <source>
        <dbReference type="WBParaSite" id="ACOC_0001057401-mRNA-1"/>
    </source>
</evidence>
<dbReference type="InterPro" id="IPR001770">
    <property type="entry name" value="G-protein_gamma"/>
</dbReference>
<evidence type="ECO:0000256" key="9">
    <source>
        <dbReference type="ARBA" id="ARBA00023289"/>
    </source>
</evidence>
<dbReference type="Proteomes" id="UP000267027">
    <property type="component" value="Unassembled WGS sequence"/>
</dbReference>
<dbReference type="FunFam" id="4.10.260.10:FF:000001">
    <property type="entry name" value="Guanine nucleotide-binding protein subunit gamma"/>
    <property type="match status" value="1"/>
</dbReference>
<comment type="subcellular location">
    <subcellularLocation>
        <location evidence="1 11">Cell membrane</location>
        <topology evidence="1 11">Lipid-anchor</topology>
        <orientation evidence="1 11">Cytoplasmic side</orientation>
    </subcellularLocation>
</comment>
<dbReference type="GO" id="GO:0007186">
    <property type="term" value="P:G protein-coupled receptor signaling pathway"/>
    <property type="evidence" value="ECO:0007669"/>
    <property type="project" value="InterPro"/>
</dbReference>
<evidence type="ECO:0000256" key="2">
    <source>
        <dbReference type="ARBA" id="ARBA00007431"/>
    </source>
</evidence>
<evidence type="ECO:0000256" key="10">
    <source>
        <dbReference type="ARBA" id="ARBA00062735"/>
    </source>
</evidence>
<keyword evidence="5" id="KW-0488">Methylation</keyword>
<keyword evidence="8 11" id="KW-0449">Lipoprotein</keyword>
<evidence type="ECO:0000256" key="11">
    <source>
        <dbReference type="RuleBase" id="RU004973"/>
    </source>
</evidence>
<organism evidence="16">
    <name type="scientific">Angiostrongylus costaricensis</name>
    <name type="common">Nematode worm</name>
    <dbReference type="NCBI Taxonomy" id="334426"/>
    <lineage>
        <taxon>Eukaryota</taxon>
        <taxon>Metazoa</taxon>
        <taxon>Ecdysozoa</taxon>
        <taxon>Nematoda</taxon>
        <taxon>Chromadorea</taxon>
        <taxon>Rhabditida</taxon>
        <taxon>Rhabditina</taxon>
        <taxon>Rhabditomorpha</taxon>
        <taxon>Strongyloidea</taxon>
        <taxon>Metastrongylidae</taxon>
        <taxon>Angiostrongylus</taxon>
    </lineage>
</organism>
<dbReference type="InterPro" id="IPR036284">
    <property type="entry name" value="GGL_sf"/>
</dbReference>
<evidence type="ECO:0000256" key="7">
    <source>
        <dbReference type="ARBA" id="ARBA00023224"/>
    </source>
</evidence>
<protein>
    <recommendedName>
        <fullName evidence="3 11">Guanine nucleotide-binding protein subunit gamma</fullName>
    </recommendedName>
</protein>
<dbReference type="GO" id="GO:0005834">
    <property type="term" value="C:heterotrimeric G-protein complex"/>
    <property type="evidence" value="ECO:0007669"/>
    <property type="project" value="InterPro"/>
</dbReference>
<evidence type="ECO:0000256" key="8">
    <source>
        <dbReference type="ARBA" id="ARBA00023288"/>
    </source>
</evidence>
<dbReference type="Gene3D" id="4.10.260.10">
    <property type="entry name" value="Transducin (heterotrimeric G protein), gamma chain"/>
    <property type="match status" value="1"/>
</dbReference>
<dbReference type="GO" id="GO:0031681">
    <property type="term" value="F:G-protein beta-subunit binding"/>
    <property type="evidence" value="ECO:0007669"/>
    <property type="project" value="InterPro"/>
</dbReference>
<reference evidence="16" key="1">
    <citation type="submission" date="2017-02" db="UniProtKB">
        <authorList>
            <consortium name="WormBaseParasite"/>
        </authorList>
    </citation>
    <scope>IDENTIFICATION</scope>
</reference>
<dbReference type="Pfam" id="PF00631">
    <property type="entry name" value="G-gamma"/>
    <property type="match status" value="1"/>
</dbReference>
<evidence type="ECO:0000256" key="5">
    <source>
        <dbReference type="ARBA" id="ARBA00022481"/>
    </source>
</evidence>
<dbReference type="PANTHER" id="PTHR13809">
    <property type="entry name" value="GUANINE NUCLEOTIDE-BINDING PROTEIN GAMMA SUBUNIT"/>
    <property type="match status" value="1"/>
</dbReference>
<dbReference type="AlphaFoldDB" id="A0A0R3PWM4"/>
<name>A0A0R3PWM4_ANGCS</name>
<reference evidence="14 15" key="2">
    <citation type="submission" date="2018-11" db="EMBL/GenBank/DDBJ databases">
        <authorList>
            <consortium name="Pathogen Informatics"/>
        </authorList>
    </citation>
    <scope>NUCLEOTIDE SEQUENCE [LARGE SCALE GENOMIC DNA]</scope>
    <source>
        <strain evidence="14 15">Costa Rica</strain>
    </source>
</reference>
<dbReference type="CDD" id="cd00068">
    <property type="entry name" value="GGL"/>
    <property type="match status" value="1"/>
</dbReference>
<evidence type="ECO:0000256" key="6">
    <source>
        <dbReference type="ARBA" id="ARBA00023136"/>
    </source>
</evidence>